<accession>A0A7J7NR21</accession>
<evidence type="ECO:0000256" key="1">
    <source>
        <dbReference type="ARBA" id="ARBA00006787"/>
    </source>
</evidence>
<protein>
    <submittedName>
        <fullName evidence="6">Uncharacterized protein</fullName>
    </submittedName>
</protein>
<dbReference type="Proteomes" id="UP000541444">
    <property type="component" value="Unassembled WGS sequence"/>
</dbReference>
<dbReference type="AlphaFoldDB" id="A0A7J7NR21"/>
<dbReference type="OrthoDB" id="1069523at2759"/>
<dbReference type="GO" id="GO:0009570">
    <property type="term" value="C:chloroplast stroma"/>
    <property type="evidence" value="ECO:0007669"/>
    <property type="project" value="TreeGrafter"/>
</dbReference>
<comment type="cofactor">
    <cofactor evidence="5">
        <name>Fe(2+)</name>
        <dbReference type="ChEBI" id="CHEBI:29033"/>
    </cofactor>
    <text evidence="5">Binds 1 Fe(2+) ion per subunit.</text>
</comment>
<dbReference type="GO" id="GO:0046872">
    <property type="term" value="F:metal ion binding"/>
    <property type="evidence" value="ECO:0007669"/>
    <property type="project" value="UniProtKB-KW"/>
</dbReference>
<evidence type="ECO:0000256" key="3">
    <source>
        <dbReference type="ARBA" id="ARBA00022964"/>
    </source>
</evidence>
<evidence type="ECO:0000256" key="2">
    <source>
        <dbReference type="ARBA" id="ARBA00022723"/>
    </source>
</evidence>
<dbReference type="EMBL" id="JACGCM010000664">
    <property type="protein sequence ID" value="KAF6169404.1"/>
    <property type="molecule type" value="Genomic_DNA"/>
</dbReference>
<evidence type="ECO:0000313" key="6">
    <source>
        <dbReference type="EMBL" id="KAF6169404.1"/>
    </source>
</evidence>
<proteinExistence type="inferred from homology"/>
<reference evidence="6 7" key="1">
    <citation type="journal article" date="2020" name="IScience">
        <title>Genome Sequencing of the Endangered Kingdonia uniflora (Circaeasteraceae, Ranunculales) Reveals Potential Mechanisms of Evolutionary Specialization.</title>
        <authorList>
            <person name="Sun Y."/>
            <person name="Deng T."/>
            <person name="Zhang A."/>
            <person name="Moore M.J."/>
            <person name="Landis J.B."/>
            <person name="Lin N."/>
            <person name="Zhang H."/>
            <person name="Zhang X."/>
            <person name="Huang J."/>
            <person name="Zhang X."/>
            <person name="Sun H."/>
            <person name="Wang H."/>
        </authorList>
    </citation>
    <scope>NUCLEOTIDE SEQUENCE [LARGE SCALE GENOMIC DNA]</scope>
    <source>
        <strain evidence="6">TB1705</strain>
        <tissue evidence="6">Leaf</tissue>
    </source>
</reference>
<comment type="similarity">
    <text evidence="1">Belongs to the carotenoid oxygenase family.</text>
</comment>
<gene>
    <name evidence="6" type="ORF">GIB67_002891</name>
</gene>
<comment type="caution">
    <text evidence="6">The sequence shown here is derived from an EMBL/GenBank/DDBJ whole genome shotgun (WGS) entry which is preliminary data.</text>
</comment>
<dbReference type="GO" id="GO:0016121">
    <property type="term" value="P:carotene catabolic process"/>
    <property type="evidence" value="ECO:0007669"/>
    <property type="project" value="TreeGrafter"/>
</dbReference>
<dbReference type="InterPro" id="IPR004294">
    <property type="entry name" value="Carotenoid_Oase"/>
</dbReference>
<keyword evidence="7" id="KW-1185">Reference proteome</keyword>
<keyword evidence="2 5" id="KW-0479">Metal-binding</keyword>
<evidence type="ECO:0000256" key="5">
    <source>
        <dbReference type="PIRSR" id="PIRSR604294-1"/>
    </source>
</evidence>
<feature type="binding site" evidence="5">
    <location>
        <position position="14"/>
    </location>
    <ligand>
        <name>Fe cation</name>
        <dbReference type="ChEBI" id="CHEBI:24875"/>
        <note>catalytic</note>
    </ligand>
</feature>
<sequence>MRLDLQFKRSSLSHDIGITQKYNAILDVPLVMDINQLLKGGPLMKFEKDSYARIGMIPRYGDADSVMD</sequence>
<keyword evidence="3" id="KW-0560">Oxidoreductase</keyword>
<name>A0A7J7NR21_9MAGN</name>
<organism evidence="6 7">
    <name type="scientific">Kingdonia uniflora</name>
    <dbReference type="NCBI Taxonomy" id="39325"/>
    <lineage>
        <taxon>Eukaryota</taxon>
        <taxon>Viridiplantae</taxon>
        <taxon>Streptophyta</taxon>
        <taxon>Embryophyta</taxon>
        <taxon>Tracheophyta</taxon>
        <taxon>Spermatophyta</taxon>
        <taxon>Magnoliopsida</taxon>
        <taxon>Ranunculales</taxon>
        <taxon>Circaeasteraceae</taxon>
        <taxon>Kingdonia</taxon>
    </lineage>
</organism>
<dbReference type="GO" id="GO:0010436">
    <property type="term" value="F:carotenoid dioxygenase activity"/>
    <property type="evidence" value="ECO:0007669"/>
    <property type="project" value="TreeGrafter"/>
</dbReference>
<dbReference type="Pfam" id="PF03055">
    <property type="entry name" value="RPE65"/>
    <property type="match status" value="1"/>
</dbReference>
<evidence type="ECO:0000256" key="4">
    <source>
        <dbReference type="ARBA" id="ARBA00023004"/>
    </source>
</evidence>
<keyword evidence="4 5" id="KW-0408">Iron</keyword>
<dbReference type="PANTHER" id="PTHR10543:SF142">
    <property type="entry name" value="OS06G0162550 PROTEIN"/>
    <property type="match status" value="1"/>
</dbReference>
<keyword evidence="3" id="KW-0223">Dioxygenase</keyword>
<dbReference type="PANTHER" id="PTHR10543">
    <property type="entry name" value="BETA-CAROTENE DIOXYGENASE"/>
    <property type="match status" value="1"/>
</dbReference>
<evidence type="ECO:0000313" key="7">
    <source>
        <dbReference type="Proteomes" id="UP000541444"/>
    </source>
</evidence>